<gene>
    <name evidence="2" type="ORF">GTQ38_12705</name>
</gene>
<comment type="caution">
    <text evidence="2">The sequence shown here is derived from an EMBL/GenBank/DDBJ whole genome shotgun (WGS) entry which is preliminary data.</text>
</comment>
<reference evidence="2 3" key="1">
    <citation type="submission" date="2020-01" db="EMBL/GenBank/DDBJ databases">
        <title>Bacteria diversity of Porities sp.</title>
        <authorList>
            <person name="Wang G."/>
        </authorList>
    </citation>
    <scope>NUCLEOTIDE SEQUENCE [LARGE SCALE GENOMIC DNA]</scope>
    <source>
        <strain evidence="2 3">R33</strain>
    </source>
</reference>
<dbReference type="EMBL" id="WXYO01000005">
    <property type="protein sequence ID" value="NAS12871.1"/>
    <property type="molecule type" value="Genomic_DNA"/>
</dbReference>
<evidence type="ECO:0000313" key="2">
    <source>
        <dbReference type="EMBL" id="NAS12871.1"/>
    </source>
</evidence>
<name>A0A6L9EDZ8_9FLAO</name>
<sequence length="120" mass="13779">MKFLSTIIICLLCCLSLSAQQDNSLFTKDSSKNDLFKKDWSSFDHLLRGSPNLQQQQLSELDLRSDITLNDLILEDMQANPNHSGRVVDMPIHKPDGTHAMPIFQVYDPNRFYLRILPSE</sequence>
<accession>A0A6L9EDZ8</accession>
<feature type="signal peptide" evidence="1">
    <location>
        <begin position="1"/>
        <end position="19"/>
    </location>
</feature>
<organism evidence="2 3">
    <name type="scientific">Poritiphilus flavus</name>
    <dbReference type="NCBI Taxonomy" id="2697053"/>
    <lineage>
        <taxon>Bacteria</taxon>
        <taxon>Pseudomonadati</taxon>
        <taxon>Bacteroidota</taxon>
        <taxon>Flavobacteriia</taxon>
        <taxon>Flavobacteriales</taxon>
        <taxon>Flavobacteriaceae</taxon>
        <taxon>Poritiphilus</taxon>
    </lineage>
</organism>
<keyword evidence="1" id="KW-0732">Signal</keyword>
<evidence type="ECO:0000256" key="1">
    <source>
        <dbReference type="SAM" id="SignalP"/>
    </source>
</evidence>
<evidence type="ECO:0000313" key="3">
    <source>
        <dbReference type="Proteomes" id="UP000475249"/>
    </source>
</evidence>
<proteinExistence type="predicted"/>
<protein>
    <submittedName>
        <fullName evidence="2">Uncharacterized protein</fullName>
    </submittedName>
</protein>
<feature type="chain" id="PRO_5026767527" evidence="1">
    <location>
        <begin position="20"/>
        <end position="120"/>
    </location>
</feature>
<keyword evidence="3" id="KW-1185">Reference proteome</keyword>
<dbReference type="Proteomes" id="UP000475249">
    <property type="component" value="Unassembled WGS sequence"/>
</dbReference>
<dbReference type="AlphaFoldDB" id="A0A6L9EDZ8"/>
<dbReference type="RefSeq" id="WP_161435895.1">
    <property type="nucleotide sequence ID" value="NZ_WXYO01000005.1"/>
</dbReference>